<feature type="domain" description="EAL" evidence="1">
    <location>
        <begin position="16"/>
        <end position="272"/>
    </location>
</feature>
<dbReference type="InterPro" id="IPR003018">
    <property type="entry name" value="GAF"/>
</dbReference>
<reference evidence="2 3" key="1">
    <citation type="journal article" date="2019" name="Sci. Rep.">
        <title>Sulfobacillus thermotolerans: new insights into resistance and metabolic capacities of acidophilic chemolithotrophs.</title>
        <authorList>
            <person name="Panyushkina A.E."/>
            <person name="Babenko V.V."/>
            <person name="Nikitina A.S."/>
            <person name="Selezneva O.V."/>
            <person name="Tsaplina I.A."/>
            <person name="Letarova M.A."/>
            <person name="Kostryukova E.S."/>
            <person name="Letarov A.V."/>
        </authorList>
    </citation>
    <scope>NUCLEOTIDE SEQUENCE [LARGE SCALE GENOMIC DNA]</scope>
    <source>
        <strain evidence="2 3">Kr1</strain>
    </source>
</reference>
<keyword evidence="3" id="KW-1185">Reference proteome</keyword>
<sequence length="936" mass="102682">MDNERLEVVWRDEHLNQKMEPPYHTVWDQWSQRRQIKVVFQPIVSLRTGAVLAFEGLSRPQSDGGEPIEVSALIASAEQHGHLLVFDEVAFGAVLQAATRVGFGPDHLLFINILPNSLEHPLPFLRHLQQHPVIDPRQIVLEISERETVAGGDRKLQEYLEPFREMGVRIALDDLGSGYSGLNRLVDLQPDFAKIDLSLVRDVDRNSIKFALLESTARFASRTAATSLIAEGIETFAELYTLKEIGVEYGQGYLLGRPHPAFHTALEAHHFASRQRVRPTAQDQLDSLLSSARRMVRGMAQGEGRYTHLLALSKRLTGADVAALYNADSEGLHYFESTLPLNPQEVTNYNRLINSESPSLLEALHKRKPVIFQRAAIHALGPYPQHFPLESQIAVPVCDNLGCWGLLHLGYYEPDQIRPDVIQLAEGVASLFALALGYAEREESLEDQSLLGEPLFEAISALADTANLDHLLAKAVAAALAVTGGHEGWIGILQAQQLHCVTADGQRFDLPAADLWDPSTQDGQGPVGLIVRNQQALIIPNIASEPMLNPWLNEMLDSGIKSTAGFPLVSQGELLGILKVYHSQIGGFTPGRIRRLQALSSLATALIERSLSTLASEAHARRQEIMARGLAAMNTLDTRDDLVQLLVATVSDFGPYPFVSIVEQHQGHFVPLAIQTPSPDYHTAFTKHLSTPLYQKALEQALKTGIRQPLVLSDDSSPDALKNPACCSAIPLPSHNLVLVIGSATPGTLSPHLAELDSYVVSLASALDRNLLQQQVSEAQQETNRLLTTIKTLPQATTIQELWQQIAGVLLTHLRANGGWIAENATAPHPLACFGLPIAPHWIPPTLLSASPVAMHGPDIPAQLEQLGIHSLVGFRLHLASEPTPLFMVITSSDTKGFSASQIRRFEILVAFAQANYEILRLRARLLEPPDTHQAP</sequence>
<dbReference type="SMART" id="SM00052">
    <property type="entry name" value="EAL"/>
    <property type="match status" value="1"/>
</dbReference>
<protein>
    <recommendedName>
        <fullName evidence="1">EAL domain-containing protein</fullName>
    </recommendedName>
</protein>
<organism evidence="2 3">
    <name type="scientific">Sulfobacillus thermotolerans</name>
    <dbReference type="NCBI Taxonomy" id="338644"/>
    <lineage>
        <taxon>Bacteria</taxon>
        <taxon>Bacillati</taxon>
        <taxon>Bacillota</taxon>
        <taxon>Clostridia</taxon>
        <taxon>Eubacteriales</taxon>
        <taxon>Clostridiales Family XVII. Incertae Sedis</taxon>
        <taxon>Sulfobacillus</taxon>
    </lineage>
</organism>
<dbReference type="Pfam" id="PF13185">
    <property type="entry name" value="GAF_2"/>
    <property type="match status" value="1"/>
</dbReference>
<dbReference type="EMBL" id="CP019454">
    <property type="protein sequence ID" value="AUW93186.1"/>
    <property type="molecule type" value="Genomic_DNA"/>
</dbReference>
<dbReference type="InterPro" id="IPR050706">
    <property type="entry name" value="Cyclic-di-GMP_PDE-like"/>
</dbReference>
<evidence type="ECO:0000313" key="2">
    <source>
        <dbReference type="EMBL" id="AUW93186.1"/>
    </source>
</evidence>
<dbReference type="Gene3D" id="3.30.450.40">
    <property type="match status" value="2"/>
</dbReference>
<accession>A0ABM6RP78</accession>
<dbReference type="PANTHER" id="PTHR33121:SF15">
    <property type="entry name" value="BLUE LIGHT- AND TEMPERATURE-REGULATED ANTIREPRESSOR BLUF"/>
    <property type="match status" value="1"/>
</dbReference>
<dbReference type="PANTHER" id="PTHR33121">
    <property type="entry name" value="CYCLIC DI-GMP PHOSPHODIESTERASE PDEF"/>
    <property type="match status" value="1"/>
</dbReference>
<dbReference type="Pfam" id="PF01590">
    <property type="entry name" value="GAF"/>
    <property type="match status" value="1"/>
</dbReference>
<evidence type="ECO:0000259" key="1">
    <source>
        <dbReference type="PROSITE" id="PS50883"/>
    </source>
</evidence>
<dbReference type="CDD" id="cd01948">
    <property type="entry name" value="EAL"/>
    <property type="match status" value="1"/>
</dbReference>
<evidence type="ECO:0000313" key="3">
    <source>
        <dbReference type="Proteomes" id="UP000325292"/>
    </source>
</evidence>
<gene>
    <name evidence="2" type="ORF">BXT84_03810</name>
</gene>
<dbReference type="PROSITE" id="PS50883">
    <property type="entry name" value="EAL"/>
    <property type="match status" value="1"/>
</dbReference>
<dbReference type="InterPro" id="IPR035919">
    <property type="entry name" value="EAL_sf"/>
</dbReference>
<dbReference type="InterPro" id="IPR001633">
    <property type="entry name" value="EAL_dom"/>
</dbReference>
<dbReference type="InterPro" id="IPR029016">
    <property type="entry name" value="GAF-like_dom_sf"/>
</dbReference>
<proteinExistence type="predicted"/>
<dbReference type="SMART" id="SM00065">
    <property type="entry name" value="GAF"/>
    <property type="match status" value="2"/>
</dbReference>
<dbReference type="SUPFAM" id="SSF141868">
    <property type="entry name" value="EAL domain-like"/>
    <property type="match status" value="1"/>
</dbReference>
<name>A0ABM6RP78_9FIRM</name>
<dbReference type="Gene3D" id="3.20.20.450">
    <property type="entry name" value="EAL domain"/>
    <property type="match status" value="1"/>
</dbReference>
<dbReference type="Proteomes" id="UP000325292">
    <property type="component" value="Chromosome"/>
</dbReference>
<dbReference type="Pfam" id="PF00563">
    <property type="entry name" value="EAL"/>
    <property type="match status" value="1"/>
</dbReference>
<dbReference type="SUPFAM" id="SSF55781">
    <property type="entry name" value="GAF domain-like"/>
    <property type="match status" value="2"/>
</dbReference>